<reference evidence="3" key="1">
    <citation type="submission" date="2021-10" db="EMBL/GenBank/DDBJ databases">
        <title>Collection of gut derived symbiotic bacterial strains cultured from healthy donors.</title>
        <authorList>
            <person name="Lin H."/>
            <person name="Littmann E."/>
            <person name="Claire K."/>
            <person name="Pamer E."/>
        </authorList>
    </citation>
    <scope>NUCLEOTIDE SEQUENCE</scope>
    <source>
        <strain evidence="3">MSK.7.16</strain>
    </source>
</reference>
<feature type="compositionally biased region" description="Polar residues" evidence="1">
    <location>
        <begin position="162"/>
        <end position="171"/>
    </location>
</feature>
<organism evidence="3 4">
    <name type="scientific">Megamonas funiformis</name>
    <dbReference type="NCBI Taxonomy" id="437897"/>
    <lineage>
        <taxon>Bacteria</taxon>
        <taxon>Bacillati</taxon>
        <taxon>Bacillota</taxon>
        <taxon>Negativicutes</taxon>
        <taxon>Selenomonadales</taxon>
        <taxon>Selenomonadaceae</taxon>
        <taxon>Megamonas</taxon>
    </lineage>
</organism>
<evidence type="ECO:0000313" key="3">
    <source>
        <dbReference type="EMBL" id="MCB6829374.1"/>
    </source>
</evidence>
<comment type="caution">
    <text evidence="3">The sequence shown here is derived from an EMBL/GenBank/DDBJ whole genome shotgun (WGS) entry which is preliminary data.</text>
</comment>
<dbReference type="RefSeq" id="WP_227153389.1">
    <property type="nucleotide sequence ID" value="NZ_JAJCGD010000051.1"/>
</dbReference>
<feature type="domain" description="HTH cro/C1-type" evidence="2">
    <location>
        <begin position="7"/>
        <end position="62"/>
    </location>
</feature>
<dbReference type="PROSITE" id="PS50943">
    <property type="entry name" value="HTH_CROC1"/>
    <property type="match status" value="1"/>
</dbReference>
<name>A0AAW4U9A7_9FIRM</name>
<gene>
    <name evidence="3" type="ORF">LIY65_11805</name>
</gene>
<dbReference type="Gene3D" id="1.10.260.40">
    <property type="entry name" value="lambda repressor-like DNA-binding domains"/>
    <property type="match status" value="1"/>
</dbReference>
<dbReference type="Proteomes" id="UP001198190">
    <property type="component" value="Unassembled WGS sequence"/>
</dbReference>
<dbReference type="CDD" id="cd00093">
    <property type="entry name" value="HTH_XRE"/>
    <property type="match status" value="1"/>
</dbReference>
<proteinExistence type="predicted"/>
<dbReference type="InterPro" id="IPR001387">
    <property type="entry name" value="Cro/C1-type_HTH"/>
</dbReference>
<evidence type="ECO:0000259" key="2">
    <source>
        <dbReference type="PROSITE" id="PS50943"/>
    </source>
</evidence>
<accession>A0AAW4U9A7</accession>
<sequence length="182" mass="21294">MEAYERIKYYREKILGISQAKFAKKLKISASNYSNIEIARVTLTNRVLIDICEAYNLNEDWVKYGKEPIEKPKSREAEMLDFLKKINLEDNIIAQRFILSLSKLNFEEWLLLDKMISNYIKINKEANNLKNIVNNKTDDELSREEIHKLIDFELDQAEKGKTSSVSTSINSVDKEKLKNKRA</sequence>
<dbReference type="SMART" id="SM00530">
    <property type="entry name" value="HTH_XRE"/>
    <property type="match status" value="1"/>
</dbReference>
<dbReference type="InterPro" id="IPR010982">
    <property type="entry name" value="Lambda_DNA-bd_dom_sf"/>
</dbReference>
<dbReference type="SUPFAM" id="SSF47413">
    <property type="entry name" value="lambda repressor-like DNA-binding domains"/>
    <property type="match status" value="1"/>
</dbReference>
<feature type="region of interest" description="Disordered" evidence="1">
    <location>
        <begin position="158"/>
        <end position="182"/>
    </location>
</feature>
<dbReference type="AlphaFoldDB" id="A0AAW4U9A7"/>
<evidence type="ECO:0000256" key="1">
    <source>
        <dbReference type="SAM" id="MobiDB-lite"/>
    </source>
</evidence>
<dbReference type="Pfam" id="PF12844">
    <property type="entry name" value="HTH_19"/>
    <property type="match status" value="1"/>
</dbReference>
<protein>
    <submittedName>
        <fullName evidence="3">Helix-turn-helix domain-containing protein</fullName>
    </submittedName>
</protein>
<dbReference type="GO" id="GO:0003677">
    <property type="term" value="F:DNA binding"/>
    <property type="evidence" value="ECO:0007669"/>
    <property type="project" value="InterPro"/>
</dbReference>
<dbReference type="EMBL" id="JAJCGD010000051">
    <property type="protein sequence ID" value="MCB6829374.1"/>
    <property type="molecule type" value="Genomic_DNA"/>
</dbReference>
<evidence type="ECO:0000313" key="4">
    <source>
        <dbReference type="Proteomes" id="UP001198190"/>
    </source>
</evidence>